<dbReference type="GeneID" id="54417284"/>
<reference evidence="3" key="3">
    <citation type="submission" date="2025-04" db="UniProtKB">
        <authorList>
            <consortium name="RefSeq"/>
        </authorList>
    </citation>
    <scope>IDENTIFICATION</scope>
    <source>
        <strain evidence="3">CBS 781.70</strain>
    </source>
</reference>
<sequence>MESQQHAQFRGRKVFPQYSVLGESISKRFREDHEQDEKPFDPILLNTNAPWSAFICGSQGSGKSHTLSCILEGCLHPSTTIGNMIKPLAGLMFHYDAHEATVCEAAHLCSAGVPVKVLVSPSNYLTMKDLYSQVPNASKFLTVEEFYLQPNQLNTERLKKLMAFSEKDGAVPLYMEGLIRILREMRLENQGSSNLNYREFRRRLADQELTKLQSGPLNLRLALLDSLLAVDSRGSTRKKKVSQDLLKPVPGALIILDLTDPFIDNSSACALFEIAMALFLSGPGSDLTSNGAADPVGKIVALDEAHNYLDSSASAQSFTSAVLKGIREQRHRALRVVIATQEPTINPALLDLCSMIFVHRFSSPEWLRALQRHVGGLSLLSTADNRSKFAKAGTDDAEEEEEACGRTVKEVFETIVTLGVGEALLFAPSAVLKSDARRLGTDFLRVQIRDRMSADGGRSVLAVG</sequence>
<dbReference type="EMBL" id="ML975174">
    <property type="protein sequence ID" value="KAF1809299.1"/>
    <property type="molecule type" value="Genomic_DNA"/>
</dbReference>
<reference evidence="1 3" key="1">
    <citation type="submission" date="2020-01" db="EMBL/GenBank/DDBJ databases">
        <authorList>
            <consortium name="DOE Joint Genome Institute"/>
            <person name="Haridas S."/>
            <person name="Albert R."/>
            <person name="Binder M."/>
            <person name="Bloem J."/>
            <person name="Labutti K."/>
            <person name="Salamov A."/>
            <person name="Andreopoulos B."/>
            <person name="Baker S.E."/>
            <person name="Barry K."/>
            <person name="Bills G."/>
            <person name="Bluhm B.H."/>
            <person name="Cannon C."/>
            <person name="Castanera R."/>
            <person name="Culley D.E."/>
            <person name="Daum C."/>
            <person name="Ezra D."/>
            <person name="Gonzalez J.B."/>
            <person name="Henrissat B."/>
            <person name="Kuo A."/>
            <person name="Liang C."/>
            <person name="Lipzen A."/>
            <person name="Lutzoni F."/>
            <person name="Magnuson J."/>
            <person name="Mondo S."/>
            <person name="Nolan M."/>
            <person name="Ohm R."/>
            <person name="Pangilinan J."/>
            <person name="Park H.-J."/>
            <person name="Ramirez L."/>
            <person name="Alfaro M."/>
            <person name="Sun H."/>
            <person name="Tritt A."/>
            <person name="Yoshinaga Y."/>
            <person name="Zwiers L.-H."/>
            <person name="Turgeon B.G."/>
            <person name="Goodwin S.B."/>
            <person name="Spatafora J.W."/>
            <person name="Crous P.W."/>
            <person name="Grigoriev I.V."/>
        </authorList>
    </citation>
    <scope>NUCLEOTIDE SEQUENCE</scope>
    <source>
        <strain evidence="1 3">CBS 781.70</strain>
    </source>
</reference>
<dbReference type="Proteomes" id="UP000504638">
    <property type="component" value="Unplaced"/>
</dbReference>
<evidence type="ECO:0000313" key="3">
    <source>
        <dbReference type="RefSeq" id="XP_033530930.1"/>
    </source>
</evidence>
<evidence type="ECO:0008006" key="4">
    <source>
        <dbReference type="Google" id="ProtNLM"/>
    </source>
</evidence>
<dbReference type="Gene3D" id="3.40.50.300">
    <property type="entry name" value="P-loop containing nucleotide triphosphate hydrolases"/>
    <property type="match status" value="1"/>
</dbReference>
<evidence type="ECO:0000313" key="2">
    <source>
        <dbReference type="Proteomes" id="UP000504638"/>
    </source>
</evidence>
<reference evidence="3" key="2">
    <citation type="submission" date="2020-04" db="EMBL/GenBank/DDBJ databases">
        <authorList>
            <consortium name="NCBI Genome Project"/>
        </authorList>
    </citation>
    <scope>NUCLEOTIDE SEQUENCE</scope>
    <source>
        <strain evidence="3">CBS 781.70</strain>
    </source>
</reference>
<keyword evidence="2" id="KW-1185">Reference proteome</keyword>
<evidence type="ECO:0000313" key="1">
    <source>
        <dbReference type="EMBL" id="KAF1809299.1"/>
    </source>
</evidence>
<name>A0A6G1FUF5_9PEZI</name>
<accession>A0A6G1FUF5</accession>
<protein>
    <recommendedName>
        <fullName evidence="4">P-loop containing nucleoside triphosphate hydrolase protein</fullName>
    </recommendedName>
</protein>
<dbReference type="RefSeq" id="XP_033530930.1">
    <property type="nucleotide sequence ID" value="XM_033676714.1"/>
</dbReference>
<gene>
    <name evidence="1 3" type="ORF">P152DRAFT_403620</name>
</gene>
<dbReference type="SUPFAM" id="SSF52540">
    <property type="entry name" value="P-loop containing nucleoside triphosphate hydrolases"/>
    <property type="match status" value="1"/>
</dbReference>
<dbReference type="OrthoDB" id="2316594at2759"/>
<proteinExistence type="predicted"/>
<organism evidence="1">
    <name type="scientific">Eremomyces bilateralis CBS 781.70</name>
    <dbReference type="NCBI Taxonomy" id="1392243"/>
    <lineage>
        <taxon>Eukaryota</taxon>
        <taxon>Fungi</taxon>
        <taxon>Dikarya</taxon>
        <taxon>Ascomycota</taxon>
        <taxon>Pezizomycotina</taxon>
        <taxon>Dothideomycetes</taxon>
        <taxon>Dothideomycetes incertae sedis</taxon>
        <taxon>Eremomycetales</taxon>
        <taxon>Eremomycetaceae</taxon>
        <taxon>Eremomyces</taxon>
    </lineage>
</organism>
<dbReference type="InterPro" id="IPR027417">
    <property type="entry name" value="P-loop_NTPase"/>
</dbReference>
<dbReference type="AlphaFoldDB" id="A0A6G1FUF5"/>